<dbReference type="InterPro" id="IPR011010">
    <property type="entry name" value="DNA_brk_join_enz"/>
</dbReference>
<evidence type="ECO:0000313" key="2">
    <source>
        <dbReference type="EMBL" id="APC00159.1"/>
    </source>
</evidence>
<evidence type="ECO:0000313" key="3">
    <source>
        <dbReference type="Proteomes" id="UP000182060"/>
    </source>
</evidence>
<protein>
    <recommendedName>
        <fullName evidence="4">Tyr recombinase domain-containing protein</fullName>
    </recommendedName>
</protein>
<dbReference type="GO" id="GO:0003677">
    <property type="term" value="F:DNA binding"/>
    <property type="evidence" value="ECO:0007669"/>
    <property type="project" value="InterPro"/>
</dbReference>
<name>A0AAC9IP51_9BURK</name>
<keyword evidence="1" id="KW-0233">DNA recombination</keyword>
<proteinExistence type="predicted"/>
<gene>
    <name evidence="2" type="ORF">AOC25_00185</name>
</gene>
<dbReference type="GO" id="GO:0006310">
    <property type="term" value="P:DNA recombination"/>
    <property type="evidence" value="ECO:0007669"/>
    <property type="project" value="UniProtKB-KW"/>
</dbReference>
<accession>A0AAC9IP51</accession>
<dbReference type="Gene3D" id="1.10.443.10">
    <property type="entry name" value="Intergrase catalytic core"/>
    <property type="match status" value="1"/>
</dbReference>
<dbReference type="GO" id="GO:0015074">
    <property type="term" value="P:DNA integration"/>
    <property type="evidence" value="ECO:0007669"/>
    <property type="project" value="InterPro"/>
</dbReference>
<dbReference type="SUPFAM" id="SSF56349">
    <property type="entry name" value="DNA breaking-rejoining enzymes"/>
    <property type="match status" value="1"/>
</dbReference>
<reference evidence="2" key="1">
    <citation type="journal article" date="2017" name="Appl. Environ. Microbiol.">
        <title>Microdiversification of a pelagic Polynucleobacter species is mainly driven by acquisition of genomic islands from a partially interspecific gene pool.</title>
        <authorList>
            <person name="Hoetzinger M."/>
            <person name="Hahn M.W."/>
            <person name="Jezberova J."/>
            <person name="Schmidt J."/>
            <person name="Koll U."/>
        </authorList>
    </citation>
    <scope>NUCLEOTIDE SEQUENCE</scope>
    <source>
        <strain evidence="2">MWH-RechtKol4</strain>
    </source>
</reference>
<dbReference type="Proteomes" id="UP000182060">
    <property type="component" value="Chromosome"/>
</dbReference>
<dbReference type="RefSeq" id="WP_071538461.1">
    <property type="nucleotide sequence ID" value="NZ_CP015016.1"/>
</dbReference>
<sequence>MSAKPTAAEEALKTQEVMYAQLRAHLRALPTNPHLLAIITQIARPHQDANQILNTSPEQIGAMICSKIRECIEKEYLARGELSQIGCALLGISRQALDASLQKAVQGHFLPDDQLHSVDTLRLENPAHYMPGVQMLFKALFSLSDGFLSWKKWLFDVVDADLADLCAQQKLEWPGLGTIEVVLPEPNPYRHFDRKKAGAGLPAGVKKERLEKEAQQALALRLIIAAFTNQRFGKFDWEALEPKAQFGGYLFSAIVFSGVQDFGRLKQIAELSLAKEELDAPYSSLLLPRNQKLRMDAAYVALEKARKESKNKAPRHTKEYGPDLSRWVADPLTAALHSHYRKNWIFTDRGPKFASDCLKAFMGALKGELRIQKTANEMGMDQEALFEAIDLLSTRKALMYATQSWQEDTLPTFIARYLAGRISTKDLQIENLLQLGMSDAQMPTAKIAKESFDQAWVDSEDEPKDREEEVESPAPSPVVMQWIEQILEAITRLSYEDPVSQQQCLGAIEEIEKRYQLAEQKLTRSLLKWVRHLITQDWASKSLTTEILTSYLHLILPLAMADWDLDEGLDEFTSEDWGEEFVELYVQLTTPKDQKIFKAAWESLRKSQLTEAEKGLRPESQVDVGYLTELEFRWAQIDLYTVACRKLPTEYKNACLIIFTLGYRLGLRRSEVLKLATTHVHIKTGWPTEISVQWWKHRRLKTASSVRMLPIDALLDPRELNWLKLWTAAREQGALCVDELIKIEAPEHKASPLGGQTKLPEPGLYTADELEFLFPVPMSAKAREENSLEITSNTERDRIIDYIHESMRRVTKNPYIRFHHLRHSAAMNTLMLLCAPRLPNSERFILDHLYGNTEIQARIARDHAAVGMADGSNPILQIRNLKRRMGYARYFLLNDSRASPSELYVVSTLLGHSSPATTLYSYIHVIDVLTGAFLHERLLRLNPGLLNALYPGTKRNLDIRRKRCKTPFDDPKAGLDKVPVLLNEVMSPGPKIQKQTSKNLNLVQILNPGAGRGIEWACDSFERLLGSQEKQFAKTAALLDIPEELARQWISNATAFTNQADLYASDRKYLYENLPDPLPKAFIVKKPRMRGGIKKADGWLTKAIAYFEMHPDDIFLLLDYAKERIRARADAIKFTQKELGIGQHKRKITVISNPINQRYMRFLDALEIKYAPTGKNSLKLKCGGKVADDLPFAFRQMMIALGGLLYLPTNI</sequence>
<dbReference type="InterPro" id="IPR013762">
    <property type="entry name" value="Integrase-like_cat_sf"/>
</dbReference>
<evidence type="ECO:0008006" key="4">
    <source>
        <dbReference type="Google" id="ProtNLM"/>
    </source>
</evidence>
<evidence type="ECO:0000256" key="1">
    <source>
        <dbReference type="ARBA" id="ARBA00023172"/>
    </source>
</evidence>
<organism evidence="2 3">
    <name type="scientific">Polynucleobacter asymbioticus</name>
    <dbReference type="NCBI Taxonomy" id="576611"/>
    <lineage>
        <taxon>Bacteria</taxon>
        <taxon>Pseudomonadati</taxon>
        <taxon>Pseudomonadota</taxon>
        <taxon>Betaproteobacteria</taxon>
        <taxon>Burkholderiales</taxon>
        <taxon>Burkholderiaceae</taxon>
        <taxon>Polynucleobacter</taxon>
    </lineage>
</organism>
<dbReference type="AlphaFoldDB" id="A0AAC9IP51"/>
<dbReference type="EMBL" id="CP015017">
    <property type="protein sequence ID" value="APC00159.1"/>
    <property type="molecule type" value="Genomic_DNA"/>
</dbReference>